<sequence length="734" mass="86551">MKNDQHIINSISFKQILEYSKMSIRNEDTNTVNLKCNLKLMNTFRLPFPRGVKASQAVCRIVSIQSNSDILLTINNYIYLLHYNTLNKYFQLRSNLLNLMYQSNENEMIPDVLQNVIRQRVCNVDELKKMNEINLCLVCNIRLSANFSSEEKKVTESFLEKSQILSNLKERDLDLNGIFKNELSITQSKCCTNIDYASLKEAKQIAFNNYYEKILSRQCLNLAPYSIELNIENDEEINLLKDQLSTIEQTYLQIEYEIENKKKQVKRKQKVTKHHKIDKRSKLSQLNEDYSMIKSKEPIKLPIITDNNELDLVPSQRSNGFFSKILLHESGRSKYGWAPNSLLLGKYYTKLTYLNDKKKLNEINWTDIETRLNSIELEKPIHENTLTSDSSTGWIIESDKELTIIDNDKTDDNLNEILLTNKFLNVNQSISISTLQNDINTEIVESNQSLNNLTTLSNKHKLLTMNKLKQFHSNDNDLLLNLIEKQLHNRPKYERENTIFLTESMDTLPLKIFSIPDFLQNCKNSHSIHALHHCLINCIQNELNKTREFKGWRMLKSIIELMITLNLHDIDTIVSLLMLYIKVLFTTELDDNQYIDDIKNSQLLHFIHNTLQLFGFSMKYYNYLENELNQLKNIEKFMKINQSRKIIHIIDCIYLVKNIEKMNFWYRFYQILSIWLENWFKQSDENILKNESSKQNHQIKSILRTTNHPTSRIQPINKEVKLSENNDEIHKNLF</sequence>
<reference evidence="1 2" key="1">
    <citation type="submission" date="2019-03" db="EMBL/GenBank/DDBJ databases">
        <title>An improved genome assembly of the fluke Schistosoma japonicum.</title>
        <authorList>
            <person name="Hu W."/>
            <person name="Luo F."/>
            <person name="Yin M."/>
            <person name="Mo X."/>
            <person name="Sun C."/>
            <person name="Wu Q."/>
            <person name="Zhu B."/>
            <person name="Xiang M."/>
            <person name="Wang J."/>
            <person name="Wang Y."/>
            <person name="Zhang T."/>
            <person name="Xu B."/>
            <person name="Zheng H."/>
            <person name="Feng Z."/>
        </authorList>
    </citation>
    <scope>NUCLEOTIDE SEQUENCE [LARGE SCALE GENOMIC DNA]</scope>
    <source>
        <strain evidence="1">HuSjv2</strain>
        <tissue evidence="1">Worms</tissue>
    </source>
</reference>
<dbReference type="EMBL" id="SKCS01000437">
    <property type="protein sequence ID" value="TNN07177.1"/>
    <property type="molecule type" value="Genomic_DNA"/>
</dbReference>
<dbReference type="OrthoDB" id="6259714at2759"/>
<name>A0A4Z2CSE7_SCHJA</name>
<dbReference type="AlphaFoldDB" id="A0A4Z2CSE7"/>
<dbReference type="Proteomes" id="UP000311919">
    <property type="component" value="Unassembled WGS sequence"/>
</dbReference>
<accession>A0A4Z2CSE7</accession>
<comment type="caution">
    <text evidence="1">The sequence shown here is derived from an EMBL/GenBank/DDBJ whole genome shotgun (WGS) entry which is preliminary data.</text>
</comment>
<gene>
    <name evidence="1" type="ORF">EWB00_007892</name>
</gene>
<proteinExistence type="predicted"/>
<evidence type="ECO:0000313" key="1">
    <source>
        <dbReference type="EMBL" id="TNN07177.1"/>
    </source>
</evidence>
<keyword evidence="2" id="KW-1185">Reference proteome</keyword>
<organism evidence="1 2">
    <name type="scientific">Schistosoma japonicum</name>
    <name type="common">Blood fluke</name>
    <dbReference type="NCBI Taxonomy" id="6182"/>
    <lineage>
        <taxon>Eukaryota</taxon>
        <taxon>Metazoa</taxon>
        <taxon>Spiralia</taxon>
        <taxon>Lophotrochozoa</taxon>
        <taxon>Platyhelminthes</taxon>
        <taxon>Trematoda</taxon>
        <taxon>Digenea</taxon>
        <taxon>Strigeidida</taxon>
        <taxon>Schistosomatoidea</taxon>
        <taxon>Schistosomatidae</taxon>
        <taxon>Schistosoma</taxon>
    </lineage>
</organism>
<evidence type="ECO:0000313" key="2">
    <source>
        <dbReference type="Proteomes" id="UP000311919"/>
    </source>
</evidence>
<protein>
    <submittedName>
        <fullName evidence="1">Uncharacterized protein</fullName>
    </submittedName>
</protein>